<evidence type="ECO:0000313" key="4">
    <source>
        <dbReference type="Proteomes" id="UP000048949"/>
    </source>
</evidence>
<organism evidence="3 4">
    <name type="scientific">Nereida ignava</name>
    <dbReference type="NCBI Taxonomy" id="282199"/>
    <lineage>
        <taxon>Bacteria</taxon>
        <taxon>Pseudomonadati</taxon>
        <taxon>Pseudomonadota</taxon>
        <taxon>Alphaproteobacteria</taxon>
        <taxon>Rhodobacterales</taxon>
        <taxon>Roseobacteraceae</taxon>
        <taxon>Nereida</taxon>
    </lineage>
</organism>
<evidence type="ECO:0000256" key="1">
    <source>
        <dbReference type="SAM" id="MobiDB-lite"/>
    </source>
</evidence>
<keyword evidence="4" id="KW-1185">Reference proteome</keyword>
<dbReference type="EMBL" id="CVQV01000011">
    <property type="protein sequence ID" value="CRK76036.1"/>
    <property type="molecule type" value="Genomic_DNA"/>
</dbReference>
<dbReference type="Pfam" id="PF13403">
    <property type="entry name" value="Hint_2"/>
    <property type="match status" value="1"/>
</dbReference>
<proteinExistence type="predicted"/>
<reference evidence="3 4" key="1">
    <citation type="submission" date="2015-04" db="EMBL/GenBank/DDBJ databases">
        <authorList>
            <person name="Syromyatnikov M.Y."/>
            <person name="Popov V.N."/>
        </authorList>
    </citation>
    <scope>NUCLEOTIDE SEQUENCE [LARGE SCALE GENOMIC DNA]</scope>
    <source>
        <strain evidence="3 4">CECT 5292</strain>
    </source>
</reference>
<gene>
    <name evidence="3" type="ORF">NIG5292_02093</name>
</gene>
<dbReference type="STRING" id="282199.GCA_001049735_02092"/>
<dbReference type="Proteomes" id="UP000048949">
    <property type="component" value="Unassembled WGS sequence"/>
</dbReference>
<dbReference type="AlphaFoldDB" id="A0A0U1NMS3"/>
<protein>
    <recommendedName>
        <fullName evidence="2">Hedgehog/Intein (Hint) domain-containing protein</fullName>
    </recommendedName>
</protein>
<feature type="region of interest" description="Disordered" evidence="1">
    <location>
        <begin position="1"/>
        <end position="34"/>
    </location>
</feature>
<dbReference type="OrthoDB" id="6305173at2"/>
<sequence length="267" mass="28994">MYYPPRPITQVGSKKPTAVSARTLTAQPPRQPNKPLLRKYEASFLRSDGTIADISQLAPASDLFESAFAAIARGTLIATPDGPRAIEDLWPGDVITTSHNSRTTQETVLWKGTLTLVPNAPRQSHEMGRLTRLPMDSFGMGRPAPDLILGPKARVLQRGQNCTDTLGTDGALVPVRALIDGMNVIEVTPPSPVQVYHIALKRHAVIFANGMGIETYHPGQQATPQTNAQMLELYLSFFPHITRVSDFGPLAYPRIVSDAQGPGKQIA</sequence>
<dbReference type="RefSeq" id="WP_048599451.1">
    <property type="nucleotide sequence ID" value="NZ_CBFHGK010000007.1"/>
</dbReference>
<evidence type="ECO:0000259" key="2">
    <source>
        <dbReference type="Pfam" id="PF13403"/>
    </source>
</evidence>
<dbReference type="InterPro" id="IPR028992">
    <property type="entry name" value="Hedgehog/Intein_dom"/>
</dbReference>
<accession>A0A0U1NMS3</accession>
<feature type="domain" description="Hedgehog/Intein (Hint)" evidence="2">
    <location>
        <begin position="72"/>
        <end position="220"/>
    </location>
</feature>
<evidence type="ECO:0000313" key="3">
    <source>
        <dbReference type="EMBL" id="CRK76036.1"/>
    </source>
</evidence>
<name>A0A0U1NMS3_9RHOB</name>